<dbReference type="InterPro" id="IPR049249">
    <property type="entry name" value="DUF6882"/>
</dbReference>
<organism evidence="1 2">
    <name type="scientific">Blastopirellula marina</name>
    <dbReference type="NCBI Taxonomy" id="124"/>
    <lineage>
        <taxon>Bacteria</taxon>
        <taxon>Pseudomonadati</taxon>
        <taxon>Planctomycetota</taxon>
        <taxon>Planctomycetia</taxon>
        <taxon>Pirellulales</taxon>
        <taxon>Pirellulaceae</taxon>
        <taxon>Blastopirellula</taxon>
    </lineage>
</organism>
<comment type="caution">
    <text evidence="1">The sequence shown here is derived from an EMBL/GenBank/DDBJ whole genome shotgun (WGS) entry which is preliminary data.</text>
</comment>
<protein>
    <submittedName>
        <fullName evidence="1">Uncharacterized protein</fullName>
    </submittedName>
</protein>
<proteinExistence type="predicted"/>
<dbReference type="AlphaFoldDB" id="A0A2S8GTE4"/>
<accession>A0A2S8GTE4</accession>
<evidence type="ECO:0000313" key="2">
    <source>
        <dbReference type="Proteomes" id="UP000237819"/>
    </source>
</evidence>
<dbReference type="EMBL" id="PUHZ01000004">
    <property type="protein sequence ID" value="PQO47695.1"/>
    <property type="molecule type" value="Genomic_DNA"/>
</dbReference>
<evidence type="ECO:0000313" key="1">
    <source>
        <dbReference type="EMBL" id="PQO47695.1"/>
    </source>
</evidence>
<reference evidence="1 2" key="1">
    <citation type="submission" date="2018-02" db="EMBL/GenBank/DDBJ databases">
        <title>Comparative genomes isolates from brazilian mangrove.</title>
        <authorList>
            <person name="Araujo J.E."/>
            <person name="Taketani R.G."/>
            <person name="Silva M.C.P."/>
            <person name="Loureco M.V."/>
            <person name="Andreote F.D."/>
        </authorList>
    </citation>
    <scope>NUCLEOTIDE SEQUENCE [LARGE SCALE GENOMIC DNA]</scope>
    <source>
        <strain evidence="1 2">Nap-Phe MGV</strain>
    </source>
</reference>
<gene>
    <name evidence="1" type="ORF">C5Y93_03300</name>
</gene>
<sequence>MPAQRNTLWDVASIDLRAPALSTAVHLTDQITRMNFFKKLLGIPDPKDDVAESPEFLAMLDGSLEGLQFQTGMHQRTWNLGEEEKWGFSQETGELIFNFPDKTVRTAAQIIGTFDSQDGTWMWSWANPSIAEKLTVDADRIRRYGVKHRIRRLSEPRWSGNELDAWKMAALACRLCEANGAYRGPTGETYVFFLFGEIQISPKA</sequence>
<dbReference type="Pfam" id="PF21813">
    <property type="entry name" value="DUF6882"/>
    <property type="match status" value="1"/>
</dbReference>
<name>A0A2S8GTE4_9BACT</name>
<dbReference type="Proteomes" id="UP000237819">
    <property type="component" value="Unassembled WGS sequence"/>
</dbReference>